<dbReference type="PANTHER" id="PTHR42928">
    <property type="entry name" value="TRICARBOXYLATE-BINDING PROTEIN"/>
    <property type="match status" value="1"/>
</dbReference>
<dbReference type="EMBL" id="SGXM01000001">
    <property type="protein sequence ID" value="RZT42104.1"/>
    <property type="molecule type" value="Genomic_DNA"/>
</dbReference>
<feature type="signal peptide" evidence="2">
    <location>
        <begin position="1"/>
        <end position="27"/>
    </location>
</feature>
<dbReference type="PIRSF" id="PIRSF017082">
    <property type="entry name" value="YflP"/>
    <property type="match status" value="1"/>
</dbReference>
<evidence type="ECO:0000256" key="1">
    <source>
        <dbReference type="ARBA" id="ARBA00006987"/>
    </source>
</evidence>
<comment type="caution">
    <text evidence="3">The sequence shown here is derived from an EMBL/GenBank/DDBJ whole genome shotgun (WGS) entry which is preliminary data.</text>
</comment>
<evidence type="ECO:0000256" key="2">
    <source>
        <dbReference type="SAM" id="SignalP"/>
    </source>
</evidence>
<dbReference type="InterPro" id="IPR042100">
    <property type="entry name" value="Bug_dom1"/>
</dbReference>
<organism evidence="3 4">
    <name type="scientific">Cupriavidus agavae</name>
    <dbReference type="NCBI Taxonomy" id="1001822"/>
    <lineage>
        <taxon>Bacteria</taxon>
        <taxon>Pseudomonadati</taxon>
        <taxon>Pseudomonadota</taxon>
        <taxon>Betaproteobacteria</taxon>
        <taxon>Burkholderiales</taxon>
        <taxon>Burkholderiaceae</taxon>
        <taxon>Cupriavidus</taxon>
    </lineage>
</organism>
<keyword evidence="2" id="KW-0732">Signal</keyword>
<dbReference type="Gene3D" id="3.40.190.150">
    <property type="entry name" value="Bordetella uptake gene, domain 1"/>
    <property type="match status" value="1"/>
</dbReference>
<dbReference type="InterPro" id="IPR005064">
    <property type="entry name" value="BUG"/>
</dbReference>
<name>A0A4Q7S6U6_9BURK</name>
<dbReference type="Gene3D" id="3.40.190.10">
    <property type="entry name" value="Periplasmic binding protein-like II"/>
    <property type="match status" value="1"/>
</dbReference>
<dbReference type="Pfam" id="PF03401">
    <property type="entry name" value="TctC"/>
    <property type="match status" value="1"/>
</dbReference>
<dbReference type="OrthoDB" id="8678477at2"/>
<gene>
    <name evidence="3" type="ORF">EV147_1122</name>
</gene>
<feature type="chain" id="PRO_5020364072" evidence="2">
    <location>
        <begin position="28"/>
        <end position="327"/>
    </location>
</feature>
<evidence type="ECO:0000313" key="4">
    <source>
        <dbReference type="Proteomes" id="UP000291078"/>
    </source>
</evidence>
<protein>
    <submittedName>
        <fullName evidence="3">Tripartite-type tricarboxylate transporter receptor subunit TctC</fullName>
    </submittedName>
</protein>
<reference evidence="3 4" key="1">
    <citation type="journal article" date="2015" name="Stand. Genomic Sci.">
        <title>Genomic Encyclopedia of Bacterial and Archaeal Type Strains, Phase III: the genomes of soil and plant-associated and newly described type strains.</title>
        <authorList>
            <person name="Whitman W.B."/>
            <person name="Woyke T."/>
            <person name="Klenk H.P."/>
            <person name="Zhou Y."/>
            <person name="Lilburn T.G."/>
            <person name="Beck B.J."/>
            <person name="De Vos P."/>
            <person name="Vandamme P."/>
            <person name="Eisen J.A."/>
            <person name="Garrity G."/>
            <person name="Hugenholtz P."/>
            <person name="Kyrpides N.C."/>
        </authorList>
    </citation>
    <scope>NUCLEOTIDE SEQUENCE [LARGE SCALE GENOMIC DNA]</scope>
    <source>
        <strain evidence="3 4">ASC-9842</strain>
    </source>
</reference>
<dbReference type="AlphaFoldDB" id="A0A4Q7S6U6"/>
<dbReference type="PANTHER" id="PTHR42928:SF5">
    <property type="entry name" value="BLR1237 PROTEIN"/>
    <property type="match status" value="1"/>
</dbReference>
<accession>A0A4Q7S6U6</accession>
<dbReference type="RefSeq" id="WP_130390096.1">
    <property type="nucleotide sequence ID" value="NZ_SGXM01000001.1"/>
</dbReference>
<comment type="similarity">
    <text evidence="1">Belongs to the UPF0065 (bug) family.</text>
</comment>
<dbReference type="Proteomes" id="UP000291078">
    <property type="component" value="Unassembled WGS sequence"/>
</dbReference>
<sequence length="327" mass="34085">MQRRQFLLGATAGLALPSLAFPSLVRAADLPTGPVRVVVGFAPGGGTDVLARVIGQKLGMMWNTSVVVENKPGATGAIAAAFVAKQPPDGTTLLMAHVNSHAIGPALLDVKYDPVADFSPISMVGVTPNMLTCRPEQKVRSVADIVALCRKKPGQISFGSSGIGSAQHLALELFRMQAKIDVVHVPYKGSGPLIADLLGGQIDYAFDTMTAATPFIAQGKVIPIAQTRLKRAASQPNVPTLAESGFPGLDAASWYGLVGPKGMSPALVQRMNQDVNRALAMPDVAEKLKSFGAEDSGGTSQQFGAFIASESAKWSKVVKQAGVKAEA</sequence>
<keyword evidence="4" id="KW-1185">Reference proteome</keyword>
<evidence type="ECO:0000313" key="3">
    <source>
        <dbReference type="EMBL" id="RZT42104.1"/>
    </source>
</evidence>
<dbReference type="SUPFAM" id="SSF53850">
    <property type="entry name" value="Periplasmic binding protein-like II"/>
    <property type="match status" value="1"/>
</dbReference>
<dbReference type="CDD" id="cd13578">
    <property type="entry name" value="PBP2_Bug27"/>
    <property type="match status" value="1"/>
</dbReference>
<proteinExistence type="inferred from homology"/>
<keyword evidence="3" id="KW-0675">Receptor</keyword>